<evidence type="ECO:0000313" key="2">
    <source>
        <dbReference type="EMBL" id="MFI1967135.1"/>
    </source>
</evidence>
<proteinExistence type="predicted"/>
<accession>A0ABW7UX13</accession>
<evidence type="ECO:0000256" key="1">
    <source>
        <dbReference type="SAM" id="MobiDB-lite"/>
    </source>
</evidence>
<feature type="region of interest" description="Disordered" evidence="1">
    <location>
        <begin position="132"/>
        <end position="161"/>
    </location>
</feature>
<sequence length="247" mass="25116">MAADGWAGTVRRQLGLGRLLPLGGPDDGAWITERAASGALRAAAAGVEGVRLDRLRLALADPGSAPAPTVPPPVSALPPGPVRIEAECAARALSPLPETARRLREALLGAAERGLGLDAAGADVRIVALLEGEPAPPPEGTEAGQPLETPQPEPRRERGSEEYAPVAAAVLAVPGVTRFAPMLGGLARAVRVQGVERVHVEVQLAVATSHRAVEVARAVRAAVAAAMAADTPEPVTVAVVVTAVETP</sequence>
<dbReference type="Proteomes" id="UP001611548">
    <property type="component" value="Unassembled WGS sequence"/>
</dbReference>
<name>A0ABW7UX13_9ACTN</name>
<dbReference type="RefSeq" id="WP_055472017.1">
    <property type="nucleotide sequence ID" value="NZ_JBIRWE010000014.1"/>
</dbReference>
<reference evidence="2 3" key="1">
    <citation type="submission" date="2024-10" db="EMBL/GenBank/DDBJ databases">
        <title>The Natural Products Discovery Center: Release of the First 8490 Sequenced Strains for Exploring Actinobacteria Biosynthetic Diversity.</title>
        <authorList>
            <person name="Kalkreuter E."/>
            <person name="Kautsar S.A."/>
            <person name="Yang D."/>
            <person name="Bader C.D."/>
            <person name="Teijaro C.N."/>
            <person name="Fluegel L."/>
            <person name="Davis C.M."/>
            <person name="Simpson J.R."/>
            <person name="Lauterbach L."/>
            <person name="Steele A.D."/>
            <person name="Gui C."/>
            <person name="Meng S."/>
            <person name="Li G."/>
            <person name="Viehrig K."/>
            <person name="Ye F."/>
            <person name="Su P."/>
            <person name="Kiefer A.F."/>
            <person name="Nichols A."/>
            <person name="Cepeda A.J."/>
            <person name="Yan W."/>
            <person name="Fan B."/>
            <person name="Jiang Y."/>
            <person name="Adhikari A."/>
            <person name="Zheng C.-J."/>
            <person name="Schuster L."/>
            <person name="Cowan T.M."/>
            <person name="Smanski M.J."/>
            <person name="Chevrette M.G."/>
            <person name="De Carvalho L.P.S."/>
            <person name="Shen B."/>
        </authorList>
    </citation>
    <scope>NUCLEOTIDE SEQUENCE [LARGE SCALE GENOMIC DNA]</scope>
    <source>
        <strain evidence="2 3">NPDC020327</strain>
    </source>
</reference>
<organism evidence="2 3">
    <name type="scientific">Streptomyces pathocidini</name>
    <dbReference type="NCBI Taxonomy" id="1650571"/>
    <lineage>
        <taxon>Bacteria</taxon>
        <taxon>Bacillati</taxon>
        <taxon>Actinomycetota</taxon>
        <taxon>Actinomycetes</taxon>
        <taxon>Kitasatosporales</taxon>
        <taxon>Streptomycetaceae</taxon>
        <taxon>Streptomyces</taxon>
    </lineage>
</organism>
<evidence type="ECO:0000313" key="3">
    <source>
        <dbReference type="Proteomes" id="UP001611548"/>
    </source>
</evidence>
<keyword evidence="3" id="KW-1185">Reference proteome</keyword>
<gene>
    <name evidence="2" type="ORF">ACH429_23960</name>
</gene>
<comment type="caution">
    <text evidence="2">The sequence shown here is derived from an EMBL/GenBank/DDBJ whole genome shotgun (WGS) entry which is preliminary data.</text>
</comment>
<protein>
    <submittedName>
        <fullName evidence="2">Nucleopolyhedrovirus P10 family protein</fullName>
    </submittedName>
</protein>
<dbReference type="EMBL" id="JBIRWE010000014">
    <property type="protein sequence ID" value="MFI1967135.1"/>
    <property type="molecule type" value="Genomic_DNA"/>
</dbReference>